<comment type="caution">
    <text evidence="6">The sequence shown here is derived from an EMBL/GenBank/DDBJ whole genome shotgun (WGS) entry which is preliminary data.</text>
</comment>
<feature type="domain" description="Ig-like" evidence="5">
    <location>
        <begin position="153"/>
        <end position="232"/>
    </location>
</feature>
<dbReference type="Gene3D" id="2.60.40.10">
    <property type="entry name" value="Immunoglobulins"/>
    <property type="match status" value="3"/>
</dbReference>
<evidence type="ECO:0000256" key="1">
    <source>
        <dbReference type="ARBA" id="ARBA00022729"/>
    </source>
</evidence>
<dbReference type="InterPro" id="IPR003598">
    <property type="entry name" value="Ig_sub2"/>
</dbReference>
<evidence type="ECO:0000313" key="6">
    <source>
        <dbReference type="EMBL" id="KAJ8304280.1"/>
    </source>
</evidence>
<dbReference type="SMART" id="SM00408">
    <property type="entry name" value="IGc2"/>
    <property type="match status" value="2"/>
</dbReference>
<dbReference type="PANTHER" id="PTHR12231:SF253">
    <property type="entry name" value="DPR-INTERACTING PROTEIN ETA, ISOFORM B-RELATED"/>
    <property type="match status" value="1"/>
</dbReference>
<dbReference type="PROSITE" id="PS50835">
    <property type="entry name" value="IG_LIKE"/>
    <property type="match status" value="2"/>
</dbReference>
<accession>A0ABQ9EGE3</accession>
<evidence type="ECO:0000256" key="4">
    <source>
        <dbReference type="ARBA" id="ARBA00023319"/>
    </source>
</evidence>
<dbReference type="EMBL" id="JARBDR010000903">
    <property type="protein sequence ID" value="KAJ8304280.1"/>
    <property type="molecule type" value="Genomic_DNA"/>
</dbReference>
<keyword evidence="7" id="KW-1185">Reference proteome</keyword>
<dbReference type="PANTHER" id="PTHR12231">
    <property type="entry name" value="CTX-RELATED TYPE I TRANSMEMBRANE PROTEIN"/>
    <property type="match status" value="1"/>
</dbReference>
<name>A0ABQ9EGE3_TEGGR</name>
<evidence type="ECO:0000259" key="5">
    <source>
        <dbReference type="PROSITE" id="PS50835"/>
    </source>
</evidence>
<keyword evidence="1" id="KW-0732">Signal</keyword>
<dbReference type="Pfam" id="PF13927">
    <property type="entry name" value="Ig_3"/>
    <property type="match status" value="2"/>
</dbReference>
<dbReference type="InterPro" id="IPR007110">
    <property type="entry name" value="Ig-like_dom"/>
</dbReference>
<proteinExistence type="predicted"/>
<evidence type="ECO:0000313" key="7">
    <source>
        <dbReference type="Proteomes" id="UP001217089"/>
    </source>
</evidence>
<dbReference type="SUPFAM" id="SSF48726">
    <property type="entry name" value="Immunoglobulin"/>
    <property type="match status" value="3"/>
</dbReference>
<evidence type="ECO:0000256" key="2">
    <source>
        <dbReference type="ARBA" id="ARBA00022737"/>
    </source>
</evidence>
<feature type="domain" description="Ig-like" evidence="5">
    <location>
        <begin position="67"/>
        <end position="150"/>
    </location>
</feature>
<dbReference type="Proteomes" id="UP001217089">
    <property type="component" value="Unassembled WGS sequence"/>
</dbReference>
<keyword evidence="2" id="KW-0677">Repeat</keyword>
<reference evidence="6 7" key="1">
    <citation type="submission" date="2022-12" db="EMBL/GenBank/DDBJ databases">
        <title>Chromosome-level genome of Tegillarca granosa.</title>
        <authorList>
            <person name="Kim J."/>
        </authorList>
    </citation>
    <scope>NUCLEOTIDE SEQUENCE [LARGE SCALE GENOMIC DNA]</scope>
    <source>
        <strain evidence="6">Teg-2019</strain>
        <tissue evidence="6">Adductor muscle</tissue>
    </source>
</reference>
<dbReference type="InterPro" id="IPR051170">
    <property type="entry name" value="Neural/epithelial_adhesion"/>
</dbReference>
<dbReference type="SMART" id="SM00409">
    <property type="entry name" value="IG"/>
    <property type="match status" value="3"/>
</dbReference>
<dbReference type="InterPro" id="IPR003599">
    <property type="entry name" value="Ig_sub"/>
</dbReference>
<evidence type="ECO:0000256" key="3">
    <source>
        <dbReference type="ARBA" id="ARBA00023157"/>
    </source>
</evidence>
<gene>
    <name evidence="6" type="ORF">KUTeg_017863</name>
</gene>
<organism evidence="6 7">
    <name type="scientific">Tegillarca granosa</name>
    <name type="common">Malaysian cockle</name>
    <name type="synonym">Anadara granosa</name>
    <dbReference type="NCBI Taxonomy" id="220873"/>
    <lineage>
        <taxon>Eukaryota</taxon>
        <taxon>Metazoa</taxon>
        <taxon>Spiralia</taxon>
        <taxon>Lophotrochozoa</taxon>
        <taxon>Mollusca</taxon>
        <taxon>Bivalvia</taxon>
        <taxon>Autobranchia</taxon>
        <taxon>Pteriomorphia</taxon>
        <taxon>Arcoida</taxon>
        <taxon>Arcoidea</taxon>
        <taxon>Arcidae</taxon>
        <taxon>Tegillarca</taxon>
    </lineage>
</organism>
<keyword evidence="3" id="KW-1015">Disulfide bond</keyword>
<sequence length="251" mass="29393">MNPKKILISQKESRFIDDTRMSIERPFLGDWNLHVRHVQYKDKGVYTCTINSYPVFVRHINLTVQVPSRIIDSSSTSNVRVREGETVKLVCNATGIPTPQITWYRQSFKHDDVNEKVGNVGEELIIRNISRYCGGTYLCQAYNDVPPAVSLKPEVLLRNKRIGQSVGKETILECIINASPLEDYYWKRGSQKIVRDRDWNYRIEIYPEKPYTVYLRLHIVSLDASDYGRYTCSTKIQRRRQPLLEQRQYEN</sequence>
<dbReference type="InterPro" id="IPR036179">
    <property type="entry name" value="Ig-like_dom_sf"/>
</dbReference>
<dbReference type="InterPro" id="IPR013783">
    <property type="entry name" value="Ig-like_fold"/>
</dbReference>
<protein>
    <recommendedName>
        <fullName evidence="5">Ig-like domain-containing protein</fullName>
    </recommendedName>
</protein>
<keyword evidence="4" id="KW-0393">Immunoglobulin domain</keyword>